<gene>
    <name evidence="4" type="ORF">CRE_23140</name>
</gene>
<dbReference type="InterPro" id="IPR055578">
    <property type="entry name" value="DUF7154"/>
</dbReference>
<feature type="region of interest" description="Disordered" evidence="1">
    <location>
        <begin position="141"/>
        <end position="191"/>
    </location>
</feature>
<feature type="chain" id="PRO_5003177464" description="DUF7154 domain-containing protein" evidence="2">
    <location>
        <begin position="18"/>
        <end position="614"/>
    </location>
</feature>
<accession>E3NFX0</accession>
<dbReference type="eggNOG" id="KOG4297">
    <property type="taxonomic scope" value="Eukaryota"/>
</dbReference>
<dbReference type="Pfam" id="PF23673">
    <property type="entry name" value="DUF7154"/>
    <property type="match status" value="1"/>
</dbReference>
<evidence type="ECO:0000259" key="3">
    <source>
        <dbReference type="Pfam" id="PF23673"/>
    </source>
</evidence>
<dbReference type="STRING" id="31234.E3NFX0"/>
<keyword evidence="5" id="KW-1185">Reference proteome</keyword>
<reference evidence="4" key="1">
    <citation type="submission" date="2007-07" db="EMBL/GenBank/DDBJ databases">
        <title>PCAP assembly of the Caenorhabditis remanei genome.</title>
        <authorList>
            <consortium name="The Caenorhabditis remanei Sequencing Consortium"/>
            <person name="Wilson R.K."/>
        </authorList>
    </citation>
    <scope>NUCLEOTIDE SEQUENCE [LARGE SCALE GENOMIC DNA]</scope>
    <source>
        <strain evidence="4">PB4641</strain>
    </source>
</reference>
<organism evidence="5">
    <name type="scientific">Caenorhabditis remanei</name>
    <name type="common">Caenorhabditis vulgaris</name>
    <dbReference type="NCBI Taxonomy" id="31234"/>
    <lineage>
        <taxon>Eukaryota</taxon>
        <taxon>Metazoa</taxon>
        <taxon>Ecdysozoa</taxon>
        <taxon>Nematoda</taxon>
        <taxon>Chromadorea</taxon>
        <taxon>Rhabditida</taxon>
        <taxon>Rhabditina</taxon>
        <taxon>Rhabditomorpha</taxon>
        <taxon>Rhabditoidea</taxon>
        <taxon>Rhabditidae</taxon>
        <taxon>Peloderinae</taxon>
        <taxon>Caenorhabditis</taxon>
    </lineage>
</organism>
<dbReference type="HOGENOM" id="CLU_398637_0_0_1"/>
<feature type="signal peptide" evidence="2">
    <location>
        <begin position="1"/>
        <end position="17"/>
    </location>
</feature>
<evidence type="ECO:0000313" key="4">
    <source>
        <dbReference type="EMBL" id="EFO96553.1"/>
    </source>
</evidence>
<sequence>MKIYFLFFISFIEACLKINNLQPTTTLAPNSCRCEAIPLNSTTIHAYIQPSNPFYLVLSTATLFAPTVSIDECSVMMWCDGDYSLVVFDDTSLGKIFGAYPANGFCDAESQEWLVDTREGLGLTRFNQLYGICFIAPTTPSTTSSTVTTPSTPSTTRSSTTVSSTVTTPTTTSATTSITSPTSPSTTRLSSSTTVYSTVTTATTPSTTSQATTTTTVTSTTSICDCEYVALDRFTIRNYISPDNLFYNDLTSETVVLPTATNQSCSVTMTCPTGYSMLVFDRTNLGKLFPGASASGDCDSINNKWKVFTGQQTTFNQFYGICIVGDSENHSTTGTSSTVPTTTTSVSTSTTVPITFTTVPATSIVPSTTTVTNSTTTVPPTFTTVPITSTVASTTTVPTTTIMPNTTKRVLDNPKTLCRSKMIVFINRYTNETNIEKLVVKLRERHVHLELYVIDTPTGGLYTQPLYDLASRTNGVCTIINDFGRIIIVTYTRQFYAANPKVSGKGTMELAIPKLPKNDYILQIAVQDHLPLDQFRNLTLTWGNGMVPNPYNINQELFIKYYGVINVLNTQIKCNGTINRMTFNYNYVGAKAQVLQIRLSNYYLIPDSFPPFDN</sequence>
<evidence type="ECO:0000256" key="2">
    <source>
        <dbReference type="SAM" id="SignalP"/>
    </source>
</evidence>
<name>E3NFX0_CAERE</name>
<dbReference type="EMBL" id="DS268645">
    <property type="protein sequence ID" value="EFO96553.1"/>
    <property type="molecule type" value="Genomic_DNA"/>
</dbReference>
<dbReference type="AlphaFoldDB" id="E3NFX0"/>
<dbReference type="Proteomes" id="UP000008281">
    <property type="component" value="Unassembled WGS sequence"/>
</dbReference>
<evidence type="ECO:0000313" key="5">
    <source>
        <dbReference type="Proteomes" id="UP000008281"/>
    </source>
</evidence>
<dbReference type="InParanoid" id="E3NFX0"/>
<feature type="domain" description="DUF7154" evidence="3">
    <location>
        <begin position="498"/>
        <end position="601"/>
    </location>
</feature>
<proteinExistence type="predicted"/>
<keyword evidence="2" id="KW-0732">Signal</keyword>
<protein>
    <recommendedName>
        <fullName evidence="3">DUF7154 domain-containing protein</fullName>
    </recommendedName>
</protein>
<evidence type="ECO:0000256" key="1">
    <source>
        <dbReference type="SAM" id="MobiDB-lite"/>
    </source>
</evidence>